<accession>A0A0J6VY12</accession>
<evidence type="ECO:0000313" key="3">
    <source>
        <dbReference type="EMBL" id="KMO74312.1"/>
    </source>
</evidence>
<keyword evidence="1" id="KW-0472">Membrane</keyword>
<dbReference type="STRING" id="37916.MCHLDSM_03751"/>
<feature type="transmembrane region" description="Helical" evidence="1">
    <location>
        <begin position="73"/>
        <end position="95"/>
    </location>
</feature>
<sequence length="170" mass="18302">MDTHSDQSFDDPTSQAAASAEYRVVASYRDYDQAQRTVDYLSDSEFPVENLRIVGHGVSTVEAITGRMTNARAALTGAASGAWWGLFIGLLLGMFAVAHAWLAVLVAALLIGAVWGAIFGFVGHWATHGRRDFTSVSTLAAERYDIVCTPALTAKAATLLTALHISRREE</sequence>
<feature type="domain" description="General stress protein 17M-like" evidence="2">
    <location>
        <begin position="24"/>
        <end position="112"/>
    </location>
</feature>
<dbReference type="Pfam" id="PF11181">
    <property type="entry name" value="YflT"/>
    <property type="match status" value="1"/>
</dbReference>
<organism evidence="3 4">
    <name type="scientific">Mycolicibacterium chlorophenolicum</name>
    <dbReference type="NCBI Taxonomy" id="37916"/>
    <lineage>
        <taxon>Bacteria</taxon>
        <taxon>Bacillati</taxon>
        <taxon>Actinomycetota</taxon>
        <taxon>Actinomycetes</taxon>
        <taxon>Mycobacteriales</taxon>
        <taxon>Mycobacteriaceae</taxon>
        <taxon>Mycolicibacterium</taxon>
    </lineage>
</organism>
<dbReference type="InterPro" id="IPR025889">
    <property type="entry name" value="GSP17M-like_dom"/>
</dbReference>
<feature type="transmembrane region" description="Helical" evidence="1">
    <location>
        <begin position="101"/>
        <end position="122"/>
    </location>
</feature>
<protein>
    <recommendedName>
        <fullName evidence="2">General stress protein 17M-like domain-containing protein</fullName>
    </recommendedName>
</protein>
<keyword evidence="1" id="KW-1133">Transmembrane helix</keyword>
<evidence type="ECO:0000313" key="4">
    <source>
        <dbReference type="Proteomes" id="UP000036513"/>
    </source>
</evidence>
<comment type="caution">
    <text evidence="3">The sequence shown here is derived from an EMBL/GenBank/DDBJ whole genome shotgun (WGS) entry which is preliminary data.</text>
</comment>
<reference evidence="3 4" key="1">
    <citation type="journal article" date="2015" name="Genome Biol. Evol.">
        <title>Characterization of Three Mycobacterium spp. with Potential Use in Bioremediation by Genome Sequencing and Comparative Genomics.</title>
        <authorList>
            <person name="Das S."/>
            <person name="Pettersson B.M."/>
            <person name="Behra P.R."/>
            <person name="Ramesh M."/>
            <person name="Dasgupta S."/>
            <person name="Bhattacharya A."/>
            <person name="Kirsebom L.A."/>
        </authorList>
    </citation>
    <scope>NUCLEOTIDE SEQUENCE [LARGE SCALE GENOMIC DNA]</scope>
    <source>
        <strain evidence="3 4">DSM 43826</strain>
    </source>
</reference>
<keyword evidence="4" id="KW-1185">Reference proteome</keyword>
<name>A0A0J6VY12_9MYCO</name>
<proteinExistence type="predicted"/>
<dbReference type="PATRIC" id="fig|37916.4.peg.3693"/>
<keyword evidence="1" id="KW-0812">Transmembrane</keyword>
<dbReference type="Proteomes" id="UP000036513">
    <property type="component" value="Unassembled WGS sequence"/>
</dbReference>
<evidence type="ECO:0000256" key="1">
    <source>
        <dbReference type="SAM" id="Phobius"/>
    </source>
</evidence>
<dbReference type="AlphaFoldDB" id="A0A0J6VY12"/>
<evidence type="ECO:0000259" key="2">
    <source>
        <dbReference type="Pfam" id="PF11181"/>
    </source>
</evidence>
<dbReference type="EMBL" id="JYNL01000035">
    <property type="protein sequence ID" value="KMO74312.1"/>
    <property type="molecule type" value="Genomic_DNA"/>
</dbReference>
<gene>
    <name evidence="3" type="ORF">MCHLDSM_03751</name>
</gene>
<dbReference type="RefSeq" id="WP_048471236.1">
    <property type="nucleotide sequence ID" value="NZ_JYNL01000035.1"/>
</dbReference>